<name>A0A6J4PIA2_9PSEU</name>
<organism evidence="2">
    <name type="scientific">uncultured Pseudonocardia sp</name>
    <dbReference type="NCBI Taxonomy" id="211455"/>
    <lineage>
        <taxon>Bacteria</taxon>
        <taxon>Bacillati</taxon>
        <taxon>Actinomycetota</taxon>
        <taxon>Actinomycetes</taxon>
        <taxon>Pseudonocardiales</taxon>
        <taxon>Pseudonocardiaceae</taxon>
        <taxon>Pseudonocardia</taxon>
        <taxon>environmental samples</taxon>
    </lineage>
</organism>
<dbReference type="AlphaFoldDB" id="A0A6J4PIA2"/>
<feature type="region of interest" description="Disordered" evidence="1">
    <location>
        <begin position="1"/>
        <end position="55"/>
    </location>
</feature>
<gene>
    <name evidence="2" type="ORF">AVDCRST_MAG66-2341</name>
</gene>
<proteinExistence type="predicted"/>
<sequence length="55" mass="6023">ERTRHGSPRPPPRAAGPRRGDRHGAGHRAVRPVDRPRRGLAGPSVLVHPRGRRGL</sequence>
<reference evidence="2" key="1">
    <citation type="submission" date="2020-02" db="EMBL/GenBank/DDBJ databases">
        <authorList>
            <person name="Meier V. D."/>
        </authorList>
    </citation>
    <scope>NUCLEOTIDE SEQUENCE</scope>
    <source>
        <strain evidence="2">AVDCRST_MAG66</strain>
    </source>
</reference>
<evidence type="ECO:0000313" key="2">
    <source>
        <dbReference type="EMBL" id="CAA9415398.1"/>
    </source>
</evidence>
<accession>A0A6J4PIA2</accession>
<protein>
    <submittedName>
        <fullName evidence="2">Uncharacterized protein</fullName>
    </submittedName>
</protein>
<dbReference type="EMBL" id="CADCUS010000338">
    <property type="protein sequence ID" value="CAA9415398.1"/>
    <property type="molecule type" value="Genomic_DNA"/>
</dbReference>
<feature type="non-terminal residue" evidence="2">
    <location>
        <position position="1"/>
    </location>
</feature>
<evidence type="ECO:0000256" key="1">
    <source>
        <dbReference type="SAM" id="MobiDB-lite"/>
    </source>
</evidence>
<feature type="non-terminal residue" evidence="2">
    <location>
        <position position="55"/>
    </location>
</feature>